<evidence type="ECO:0000313" key="2">
    <source>
        <dbReference type="EMBL" id="KAB7708203.1"/>
    </source>
</evidence>
<feature type="coiled-coil region" evidence="1">
    <location>
        <begin position="457"/>
        <end position="505"/>
    </location>
</feature>
<dbReference type="GO" id="GO:0044659">
    <property type="term" value="P:viral release from host cell by cytolysis"/>
    <property type="evidence" value="ECO:0007669"/>
    <property type="project" value="InterPro"/>
</dbReference>
<dbReference type="Pfam" id="PF03245">
    <property type="entry name" value="Phage_lysis"/>
    <property type="match status" value="1"/>
</dbReference>
<name>A0A6I1FMG9_9BACI</name>
<evidence type="ECO:0000256" key="1">
    <source>
        <dbReference type="SAM" id="Coils"/>
    </source>
</evidence>
<dbReference type="Proteomes" id="UP000429595">
    <property type="component" value="Unassembled WGS sequence"/>
</dbReference>
<gene>
    <name evidence="2" type="ORF">F9802_05740</name>
</gene>
<sequence>MIEGRQLAHSLVSLTGTHLRFVYVMLHDLNFWDLVSSKTKDLVSKEQSAHFYEWLEREAEKLNVVEDRELQLDLLLELSKTLKLPMRLLNDPYETIKQCGEIIEEVFQQLQKQHKGFAKAFEQFPEKSKVEFLVHWEMVELYSHINARHPQTEKETPAMIWAEEILHYIGHLPSYQQEQIKQQLNLAEWTKDELEMSLAKDTFRVFTLIAEKTGFRFYKYLLQCFSSKSPAAVHEPEEAAYFSWMTNPDLLLSLIFKGGGILYRYQNLLFNKGLLPIVLLEAILPYLAAGEAEEDSDEKLAVIVQSWNKRYLNYKKMLRSVNEMVQKQNDWKKGLAILREELKEEEAAFYQTESYNKQLHQKLTLMLKKDPNRPYFGELSVKNNRLQENLKKIESKLKKQEEAKKGVIRAVSTFIKTSYYQTEKSQIEKKVEKVFADITALVLEKYYDYEPQLIEEIYRSNDQIAEMQTNKQEIQRKLKKFEEKLEEVKQQEKQMRNDIAAAEKRTYGLSQMYRREMEKETNSSVNHI</sequence>
<dbReference type="EMBL" id="WEIO01000002">
    <property type="protein sequence ID" value="KAB7708203.1"/>
    <property type="molecule type" value="Genomic_DNA"/>
</dbReference>
<feature type="coiled-coil region" evidence="1">
    <location>
        <begin position="376"/>
        <end position="410"/>
    </location>
</feature>
<comment type="caution">
    <text evidence="2">The sequence shown here is derived from an EMBL/GenBank/DDBJ whole genome shotgun (WGS) entry which is preliminary data.</text>
</comment>
<dbReference type="InterPro" id="IPR004929">
    <property type="entry name" value="I-spanin"/>
</dbReference>
<keyword evidence="3" id="KW-1185">Reference proteome</keyword>
<reference evidence="2 3" key="1">
    <citation type="submission" date="2019-10" db="EMBL/GenBank/DDBJ databases">
        <title>Bacillus aerolatum sp. nov., isolated from bioaerosol of sport playgrounds.</title>
        <authorList>
            <person name="Chen P."/>
            <person name="Zhang G."/>
        </authorList>
    </citation>
    <scope>NUCLEOTIDE SEQUENCE [LARGE SCALE GENOMIC DNA]</scope>
    <source>
        <strain evidence="2 3">CX253</strain>
    </source>
</reference>
<dbReference type="AlphaFoldDB" id="A0A6I1FMG9"/>
<dbReference type="RefSeq" id="WP_152150188.1">
    <property type="nucleotide sequence ID" value="NZ_WEIO01000002.1"/>
</dbReference>
<accession>A0A6I1FMG9</accession>
<proteinExistence type="predicted"/>
<keyword evidence="1" id="KW-0175">Coiled coil</keyword>
<organism evidence="2 3">
    <name type="scientific">Bacillus aerolatus</name>
    <dbReference type="NCBI Taxonomy" id="2653354"/>
    <lineage>
        <taxon>Bacteria</taxon>
        <taxon>Bacillati</taxon>
        <taxon>Bacillota</taxon>
        <taxon>Bacilli</taxon>
        <taxon>Bacillales</taxon>
        <taxon>Bacillaceae</taxon>
        <taxon>Bacillus</taxon>
    </lineage>
</organism>
<evidence type="ECO:0000313" key="3">
    <source>
        <dbReference type="Proteomes" id="UP000429595"/>
    </source>
</evidence>
<protein>
    <submittedName>
        <fullName evidence="2">Uncharacterized protein</fullName>
    </submittedName>
</protein>